<sequence>MVYGLGPNWEGCLGLGHNLAIDSPQVVRELCYQKIRRFFIGYDFVLAMNSVNHMYSWGHNMWGQLGRDVTPEKDYLKAERISYFDDKDFQQISCGSHHSLALTSDGQVYGWGCNREGQVGKSFALNFDGHVFIWGNNIDNQLGPNMLFTESIFVPQFIPTLINIKAIACKLNMSYFLSNSDFTKHEKHMLDKEVENLVKIIHRDLKPENILIAKNFTTKTFTTKHYTNTQQMLGMTVIWHLRYSMCSTIFKLVDSTKRTVSALIAPTKQHNMGSISGDFRRFSRRQLWSTIMSLSRQNDCLKTDLTRFELMSKIHDKYVSYLRPMCDTIDANIANTFVKQINALKAVKKGFVCLESDATVHELANNLNHTFTAIDTKVVNELSNNVNEKSVSHACGASDSSESLDQLMTRVGHQLRDDYEDNRRAIEDLNRDLHDINRLVAGILNKSPKVENRSQTVVKTTTTGGHSVDDSDDNEGHDSRGSDYELDELVAKKRTPIGGPRERYVCGWKDCHKWFTRADNLNRHKAQAHIKIPKYRCNWESCGKQYRSVTLLNRHKQLHRSEKAYRCDIPGCSAVFAGSPDLERHKSLKNHPIYKSVGKKRAYNRLDAMSGQYRCRQNGCGKRFSHKYKLNRHQICHKSIGDYRCEGCGVLFKRLSSLKRHKERHPCVTYRCDIPDCPSVLTSKRSLGQHKRRIHHSKYGSVAQKPNSKTNSKSVAKRSTRKTHLKHRKPRKSGNRLSDNQRSEIRANGVEVMEAMVLEVMDFDVNHELTYDMKRGSVDPMGGLTGDMDTNEANGDNSDSSVTPRGRDLKADLKTNAKSSGSTDLNVRHESIDDNINEVDIHSDHRSMADSSQQVVNTPQKRTTSKRSSLSDFKCPYVRCNHLMASLDEFNRHMAKKHHIFQCDICHKMFNNQDQLMQHTPTHKIFCAMCSSVFPSQQALDEHLNDRYY</sequence>
<gene>
    <name evidence="13" type="ORF">ONB1V03_LOCUS9660</name>
</gene>
<reference evidence="13" key="1">
    <citation type="submission" date="2020-11" db="EMBL/GenBank/DDBJ databases">
        <authorList>
            <person name="Tran Van P."/>
        </authorList>
    </citation>
    <scope>NUCLEOTIDE SEQUENCE</scope>
</reference>
<dbReference type="Proteomes" id="UP000728032">
    <property type="component" value="Unassembled WGS sequence"/>
</dbReference>
<dbReference type="SUPFAM" id="SSF57667">
    <property type="entry name" value="beta-beta-alpha zinc fingers"/>
    <property type="match status" value="4"/>
</dbReference>
<dbReference type="EMBL" id="OC920979">
    <property type="protein sequence ID" value="CAD7653002.1"/>
    <property type="molecule type" value="Genomic_DNA"/>
</dbReference>
<keyword evidence="6" id="KW-0804">Transcription</keyword>
<proteinExistence type="predicted"/>
<keyword evidence="14" id="KW-1185">Reference proteome</keyword>
<evidence type="ECO:0000256" key="10">
    <source>
        <dbReference type="SAM" id="Coils"/>
    </source>
</evidence>
<feature type="compositionally biased region" description="Basic residues" evidence="11">
    <location>
        <begin position="715"/>
        <end position="734"/>
    </location>
</feature>
<organism evidence="13">
    <name type="scientific">Oppiella nova</name>
    <dbReference type="NCBI Taxonomy" id="334625"/>
    <lineage>
        <taxon>Eukaryota</taxon>
        <taxon>Metazoa</taxon>
        <taxon>Ecdysozoa</taxon>
        <taxon>Arthropoda</taxon>
        <taxon>Chelicerata</taxon>
        <taxon>Arachnida</taxon>
        <taxon>Acari</taxon>
        <taxon>Acariformes</taxon>
        <taxon>Sarcoptiformes</taxon>
        <taxon>Oribatida</taxon>
        <taxon>Brachypylina</taxon>
        <taxon>Oppioidea</taxon>
        <taxon>Oppiidae</taxon>
        <taxon>Oppiella</taxon>
    </lineage>
</organism>
<comment type="subcellular location">
    <subcellularLocation>
        <location evidence="1">Nucleus</location>
    </subcellularLocation>
</comment>
<evidence type="ECO:0000256" key="6">
    <source>
        <dbReference type="ARBA" id="ARBA00023163"/>
    </source>
</evidence>
<dbReference type="Pfam" id="PF00415">
    <property type="entry name" value="RCC1"/>
    <property type="match status" value="1"/>
</dbReference>
<name>A0A7R9M3P9_9ACAR</name>
<evidence type="ECO:0000256" key="4">
    <source>
        <dbReference type="ARBA" id="ARBA00022833"/>
    </source>
</evidence>
<protein>
    <recommendedName>
        <fullName evidence="12">C2H2-type domain-containing protein</fullName>
    </recommendedName>
</protein>
<feature type="compositionally biased region" description="Polar residues" evidence="11">
    <location>
        <begin position="849"/>
        <end position="867"/>
    </location>
</feature>
<dbReference type="PRINTS" id="PR00633">
    <property type="entry name" value="RCCNDNSATION"/>
</dbReference>
<feature type="domain" description="C2H2-type" evidence="12">
    <location>
        <begin position="643"/>
        <end position="665"/>
    </location>
</feature>
<feature type="region of interest" description="Disordered" evidence="11">
    <location>
        <begin position="685"/>
        <end position="745"/>
    </location>
</feature>
<feature type="domain" description="C2H2-type" evidence="12">
    <location>
        <begin position="901"/>
        <end position="923"/>
    </location>
</feature>
<dbReference type="GO" id="GO:0005634">
    <property type="term" value="C:nucleus"/>
    <property type="evidence" value="ECO:0007669"/>
    <property type="project" value="UniProtKB-SubCell"/>
</dbReference>
<dbReference type="Pfam" id="PF13540">
    <property type="entry name" value="RCC1_2"/>
    <property type="match status" value="1"/>
</dbReference>
<feature type="compositionally biased region" description="Basic and acidic residues" evidence="11">
    <location>
        <begin position="805"/>
        <end position="815"/>
    </location>
</feature>
<dbReference type="InterPro" id="IPR036236">
    <property type="entry name" value="Znf_C2H2_sf"/>
</dbReference>
<dbReference type="SMART" id="SM00355">
    <property type="entry name" value="ZnF_C2H2"/>
    <property type="match status" value="9"/>
</dbReference>
<dbReference type="SUPFAM" id="SSF56112">
    <property type="entry name" value="Protein kinase-like (PK-like)"/>
    <property type="match status" value="1"/>
</dbReference>
<dbReference type="InterPro" id="IPR009091">
    <property type="entry name" value="RCC1/BLIP-II"/>
</dbReference>
<dbReference type="SUPFAM" id="SSF50985">
    <property type="entry name" value="RCC1/BLIP-II"/>
    <property type="match status" value="1"/>
</dbReference>
<dbReference type="PANTHER" id="PTHR46179">
    <property type="entry name" value="ZINC FINGER PROTEIN"/>
    <property type="match status" value="1"/>
</dbReference>
<dbReference type="Gene3D" id="1.10.510.10">
    <property type="entry name" value="Transferase(Phosphotransferase) domain 1"/>
    <property type="match status" value="1"/>
</dbReference>
<feature type="coiled-coil region" evidence="10">
    <location>
        <begin position="419"/>
        <end position="446"/>
    </location>
</feature>
<feature type="repeat" description="RCC1" evidence="9">
    <location>
        <begin position="129"/>
        <end position="180"/>
    </location>
</feature>
<evidence type="ECO:0000313" key="14">
    <source>
        <dbReference type="Proteomes" id="UP000728032"/>
    </source>
</evidence>
<dbReference type="GO" id="GO:0006357">
    <property type="term" value="P:regulation of transcription by RNA polymerase II"/>
    <property type="evidence" value="ECO:0007669"/>
    <property type="project" value="TreeGrafter"/>
</dbReference>
<evidence type="ECO:0000259" key="12">
    <source>
        <dbReference type="PROSITE" id="PS50157"/>
    </source>
</evidence>
<dbReference type="PANTHER" id="PTHR46179:SF13">
    <property type="entry name" value="C2H2-TYPE DOMAIN-CONTAINING PROTEIN"/>
    <property type="match status" value="1"/>
</dbReference>
<feature type="domain" description="C2H2-type" evidence="12">
    <location>
        <begin position="504"/>
        <end position="529"/>
    </location>
</feature>
<evidence type="ECO:0000256" key="7">
    <source>
        <dbReference type="ARBA" id="ARBA00023242"/>
    </source>
</evidence>
<keyword evidence="10" id="KW-0175">Coiled coil</keyword>
<keyword evidence="2" id="KW-0479">Metal-binding</keyword>
<dbReference type="InterPro" id="IPR051061">
    <property type="entry name" value="Zinc_finger_trans_reg"/>
</dbReference>
<keyword evidence="7" id="KW-0539">Nucleus</keyword>
<dbReference type="Pfam" id="PF00096">
    <property type="entry name" value="zf-C2H2"/>
    <property type="match status" value="2"/>
</dbReference>
<feature type="compositionally biased region" description="Polar residues" evidence="11">
    <location>
        <begin position="453"/>
        <end position="465"/>
    </location>
</feature>
<feature type="compositionally biased region" description="Polar residues" evidence="11">
    <location>
        <begin position="816"/>
        <end position="825"/>
    </location>
</feature>
<feature type="region of interest" description="Disordered" evidence="11">
    <location>
        <begin position="846"/>
        <end position="867"/>
    </location>
</feature>
<evidence type="ECO:0000256" key="8">
    <source>
        <dbReference type="PROSITE-ProRule" id="PRU00042"/>
    </source>
</evidence>
<dbReference type="EMBL" id="CAJPVJ010006154">
    <property type="protein sequence ID" value="CAG2170189.1"/>
    <property type="molecule type" value="Genomic_DNA"/>
</dbReference>
<keyword evidence="4" id="KW-0862">Zinc</keyword>
<evidence type="ECO:0000256" key="3">
    <source>
        <dbReference type="ARBA" id="ARBA00022771"/>
    </source>
</evidence>
<dbReference type="PROSITE" id="PS00626">
    <property type="entry name" value="RCC1_2"/>
    <property type="match status" value="1"/>
</dbReference>
<feature type="domain" description="C2H2-type" evidence="12">
    <location>
        <begin position="535"/>
        <end position="564"/>
    </location>
</feature>
<dbReference type="InterPro" id="IPR011009">
    <property type="entry name" value="Kinase-like_dom_sf"/>
</dbReference>
<evidence type="ECO:0000256" key="5">
    <source>
        <dbReference type="ARBA" id="ARBA00023015"/>
    </source>
</evidence>
<dbReference type="AlphaFoldDB" id="A0A7R9M3P9"/>
<feature type="domain" description="C2H2-type" evidence="12">
    <location>
        <begin position="565"/>
        <end position="596"/>
    </location>
</feature>
<keyword evidence="5" id="KW-0805">Transcription regulation</keyword>
<evidence type="ECO:0000256" key="9">
    <source>
        <dbReference type="PROSITE-ProRule" id="PRU00235"/>
    </source>
</evidence>
<dbReference type="PROSITE" id="PS00028">
    <property type="entry name" value="ZINC_FINGER_C2H2_1"/>
    <property type="match status" value="7"/>
</dbReference>
<dbReference type="InterPro" id="IPR013087">
    <property type="entry name" value="Znf_C2H2_type"/>
</dbReference>
<feature type="compositionally biased region" description="Basic residues" evidence="11">
    <location>
        <begin position="687"/>
        <end position="698"/>
    </location>
</feature>
<dbReference type="Gene3D" id="3.30.160.60">
    <property type="entry name" value="Classic Zinc Finger"/>
    <property type="match status" value="5"/>
</dbReference>
<dbReference type="PROSITE" id="PS50012">
    <property type="entry name" value="RCC1_3"/>
    <property type="match status" value="2"/>
</dbReference>
<evidence type="ECO:0000313" key="13">
    <source>
        <dbReference type="EMBL" id="CAD7653002.1"/>
    </source>
</evidence>
<dbReference type="Pfam" id="PF13912">
    <property type="entry name" value="zf-C2H2_6"/>
    <property type="match status" value="1"/>
</dbReference>
<feature type="region of interest" description="Disordered" evidence="11">
    <location>
        <begin position="780"/>
        <end position="827"/>
    </location>
</feature>
<feature type="compositionally biased region" description="Polar residues" evidence="11">
    <location>
        <begin position="704"/>
        <end position="714"/>
    </location>
</feature>
<accession>A0A7R9M3P9</accession>
<feature type="repeat" description="RCC1" evidence="9">
    <location>
        <begin position="52"/>
        <end position="105"/>
    </location>
</feature>
<dbReference type="GO" id="GO:0008270">
    <property type="term" value="F:zinc ion binding"/>
    <property type="evidence" value="ECO:0007669"/>
    <property type="project" value="UniProtKB-KW"/>
</dbReference>
<dbReference type="OrthoDB" id="6516185at2759"/>
<feature type="domain" description="C2H2-type" evidence="12">
    <location>
        <begin position="670"/>
        <end position="700"/>
    </location>
</feature>
<feature type="region of interest" description="Disordered" evidence="11">
    <location>
        <begin position="451"/>
        <end position="483"/>
    </location>
</feature>
<evidence type="ECO:0000256" key="1">
    <source>
        <dbReference type="ARBA" id="ARBA00004123"/>
    </source>
</evidence>
<dbReference type="InterPro" id="IPR000408">
    <property type="entry name" value="Reg_chr_condens"/>
</dbReference>
<evidence type="ECO:0000256" key="11">
    <source>
        <dbReference type="SAM" id="MobiDB-lite"/>
    </source>
</evidence>
<keyword evidence="3 8" id="KW-0863">Zinc-finger</keyword>
<dbReference type="Gene3D" id="2.130.10.30">
    <property type="entry name" value="Regulator of chromosome condensation 1/beta-lactamase-inhibitor protein II"/>
    <property type="match status" value="2"/>
</dbReference>
<dbReference type="PROSITE" id="PS50157">
    <property type="entry name" value="ZINC_FINGER_C2H2_2"/>
    <property type="match status" value="7"/>
</dbReference>
<feature type="domain" description="C2H2-type" evidence="12">
    <location>
        <begin position="613"/>
        <end position="637"/>
    </location>
</feature>
<feature type="compositionally biased region" description="Polar residues" evidence="11">
    <location>
        <begin position="791"/>
        <end position="803"/>
    </location>
</feature>
<evidence type="ECO:0000256" key="2">
    <source>
        <dbReference type="ARBA" id="ARBA00022723"/>
    </source>
</evidence>
<feature type="compositionally biased region" description="Basic and acidic residues" evidence="11">
    <location>
        <begin position="474"/>
        <end position="483"/>
    </location>
</feature>